<dbReference type="PANTHER" id="PTHR18964">
    <property type="entry name" value="ROK (REPRESSOR, ORF, KINASE) FAMILY"/>
    <property type="match status" value="1"/>
</dbReference>
<dbReference type="CDD" id="cd24068">
    <property type="entry name" value="ASKHA_NBD_ROK_FnNanK-like"/>
    <property type="match status" value="1"/>
</dbReference>
<comment type="similarity">
    <text evidence="1">Belongs to the ROK (NagC/XylR) family.</text>
</comment>
<evidence type="ECO:0000256" key="1">
    <source>
        <dbReference type="ARBA" id="ARBA00006479"/>
    </source>
</evidence>
<protein>
    <submittedName>
        <fullName evidence="2">ROK family protein</fullName>
    </submittedName>
</protein>
<keyword evidence="3" id="KW-1185">Reference proteome</keyword>
<dbReference type="InterPro" id="IPR043129">
    <property type="entry name" value="ATPase_NBD"/>
</dbReference>
<dbReference type="Proteomes" id="UP001171751">
    <property type="component" value="Unassembled WGS sequence"/>
</dbReference>
<comment type="caution">
    <text evidence="2">The sequence shown here is derived from an EMBL/GenBank/DDBJ whole genome shotgun (WGS) entry which is preliminary data.</text>
</comment>
<dbReference type="AlphaFoldDB" id="A0AA43ZSL5"/>
<evidence type="ECO:0000313" key="3">
    <source>
        <dbReference type="Proteomes" id="UP001171751"/>
    </source>
</evidence>
<proteinExistence type="inferred from homology"/>
<dbReference type="InterPro" id="IPR000600">
    <property type="entry name" value="ROK"/>
</dbReference>
<dbReference type="Gene3D" id="3.30.420.40">
    <property type="match status" value="2"/>
</dbReference>
<dbReference type="SUPFAM" id="SSF53067">
    <property type="entry name" value="Actin-like ATPase domain"/>
    <property type="match status" value="1"/>
</dbReference>
<dbReference type="Pfam" id="PF00480">
    <property type="entry name" value="ROK"/>
    <property type="match status" value="1"/>
</dbReference>
<evidence type="ECO:0000313" key="2">
    <source>
        <dbReference type="EMBL" id="MDO5457367.1"/>
    </source>
</evidence>
<dbReference type="PANTHER" id="PTHR18964:SF165">
    <property type="entry name" value="BETA-GLUCOSIDE KINASE"/>
    <property type="match status" value="1"/>
</dbReference>
<organism evidence="2 3">
    <name type="scientific">Atopococcus tabaci</name>
    <dbReference type="NCBI Taxonomy" id="269774"/>
    <lineage>
        <taxon>Bacteria</taxon>
        <taxon>Bacillati</taxon>
        <taxon>Bacillota</taxon>
        <taxon>Bacilli</taxon>
        <taxon>Lactobacillales</taxon>
        <taxon>Carnobacteriaceae</taxon>
        <taxon>Atopococcus</taxon>
    </lineage>
</organism>
<reference evidence="2" key="1">
    <citation type="submission" date="2023-07" db="EMBL/GenBank/DDBJ databases">
        <title>Between Cages and Wild: Unraveling the Impact of Captivity on Animal Microbiomes and Antimicrobial Resistance.</title>
        <authorList>
            <person name="Schmartz G.P."/>
            <person name="Rehner J."/>
            <person name="Schuff M.J."/>
            <person name="Becker S.L."/>
            <person name="Kravczyk M."/>
            <person name="Gurevich A."/>
            <person name="Francke R."/>
            <person name="Mueller R."/>
            <person name="Keller V."/>
            <person name="Keller A."/>
        </authorList>
    </citation>
    <scope>NUCLEOTIDE SEQUENCE</scope>
    <source>
        <strain evidence="2">S39M_St_73</strain>
    </source>
</reference>
<dbReference type="EMBL" id="JAUNQW010000010">
    <property type="protein sequence ID" value="MDO5457367.1"/>
    <property type="molecule type" value="Genomic_DNA"/>
</dbReference>
<accession>A0AA43ZSL5</accession>
<gene>
    <name evidence="2" type="ORF">Q4F26_03395</name>
</gene>
<name>A0AA43ZSL5_9LACT</name>
<sequence>MKTITVDIGGTNIQYAVIKENDELDYFHEYPTPVGQGGVHMIEQLAEKLYLHMDQVTSIGISTANQVDSETGVIIYANDNIPDYTGTPIKEILEKRLAVPVVVENDVNAAAIGEREFGDYKGLEDFIMLTYGTGIGGAIFMVGKLYKGSNYGAGEFGHMTTHIDGLRCNCGQFGCYERYASTQALVRQAEKLNPLYDNGKIIMRTIKEEKDPSLTAIYHTWIHEIGQGLMTIIVSFQPSLILLGGGIMEESKIVEDIERDIKKTLMSSFSHVSIQSASLGNKAALYGALHLARSLVQSLN</sequence>